<proteinExistence type="predicted"/>
<feature type="domain" description="Reverse transcriptase" evidence="2">
    <location>
        <begin position="879"/>
        <end position="1149"/>
    </location>
</feature>
<dbReference type="PANTHER" id="PTHR36688:SF2">
    <property type="entry name" value="ENDONUCLEASE_EXONUCLEASE_PHOSPHATASE DOMAIN-CONTAINING PROTEIN"/>
    <property type="match status" value="1"/>
</dbReference>
<dbReference type="InterPro" id="IPR043502">
    <property type="entry name" value="DNA/RNA_pol_sf"/>
</dbReference>
<dbReference type="SUPFAM" id="SSF56672">
    <property type="entry name" value="DNA/RNA polymerases"/>
    <property type="match status" value="1"/>
</dbReference>
<feature type="region of interest" description="Disordered" evidence="1">
    <location>
        <begin position="36"/>
        <end position="80"/>
    </location>
</feature>
<dbReference type="GO" id="GO:0071897">
    <property type="term" value="P:DNA biosynthetic process"/>
    <property type="evidence" value="ECO:0007669"/>
    <property type="project" value="UniProtKB-ARBA"/>
</dbReference>
<dbReference type="Pfam" id="PF00078">
    <property type="entry name" value="RVT_1"/>
    <property type="match status" value="1"/>
</dbReference>
<organism evidence="3">
    <name type="scientific">Heliothis virescens</name>
    <name type="common">Tobacco budworm moth</name>
    <dbReference type="NCBI Taxonomy" id="7102"/>
    <lineage>
        <taxon>Eukaryota</taxon>
        <taxon>Metazoa</taxon>
        <taxon>Ecdysozoa</taxon>
        <taxon>Arthropoda</taxon>
        <taxon>Hexapoda</taxon>
        <taxon>Insecta</taxon>
        <taxon>Pterygota</taxon>
        <taxon>Neoptera</taxon>
        <taxon>Endopterygota</taxon>
        <taxon>Lepidoptera</taxon>
        <taxon>Glossata</taxon>
        <taxon>Ditrysia</taxon>
        <taxon>Noctuoidea</taxon>
        <taxon>Noctuidae</taxon>
        <taxon>Heliothinae</taxon>
        <taxon>Heliothis</taxon>
    </lineage>
</organism>
<dbReference type="PROSITE" id="PS50878">
    <property type="entry name" value="RT_POL"/>
    <property type="match status" value="1"/>
</dbReference>
<dbReference type="InterPro" id="IPR005135">
    <property type="entry name" value="Endo/exonuclease/phosphatase"/>
</dbReference>
<dbReference type="GO" id="GO:0003824">
    <property type="term" value="F:catalytic activity"/>
    <property type="evidence" value="ECO:0007669"/>
    <property type="project" value="InterPro"/>
</dbReference>
<reference evidence="3" key="1">
    <citation type="submission" date="2017-09" db="EMBL/GenBank/DDBJ databases">
        <title>Contemporary evolution of a Lepidopteran species, Heliothis virescens, in response to modern agricultural practices.</title>
        <authorList>
            <person name="Fritz M.L."/>
            <person name="Deyonke A.M."/>
            <person name="Papanicolaou A."/>
            <person name="Micinski S."/>
            <person name="Westbrook J."/>
            <person name="Gould F."/>
        </authorList>
    </citation>
    <scope>NUCLEOTIDE SEQUENCE [LARGE SCALE GENOMIC DNA]</scope>
    <source>
        <strain evidence="3">HvINT-</strain>
        <tissue evidence="3">Whole body</tissue>
    </source>
</reference>
<dbReference type="InterPro" id="IPR052560">
    <property type="entry name" value="RdDP_mobile_element"/>
</dbReference>
<dbReference type="AlphaFoldDB" id="A0A2A4J7R9"/>
<protein>
    <recommendedName>
        <fullName evidence="2">Reverse transcriptase domain-containing protein</fullName>
    </recommendedName>
</protein>
<sequence length="1207" mass="134571">MERNKPPDPDPPDISFAPLSPNFPLSQLANVACSIADSQIPSPSEPQSASNQNNRKRPVHDLNNVNLIPPKQQRNQIGRSRYSATDKAPFIVHVSRLESQSNAATTLHPVTFGMFLVKNNIANIVRDGVKKVGRNRVSVEFTSPQDANSFIINSTLTKNSYVAAIPTFNITRMGVVTGVPNDLSEDEAKSYLTVPSGCGQILKVRRISRKVFRDGITEFKPTETCVITFDGQVLPNRIFCCYNSLPVSQYVYPTIQCRKCCRFGHVESICRSKPRCSKCGHDHPGDGCSISEGEAFCVLCSGNHYANSKSCPELGRQKAIKTIMAEKSLSYAEVSKSIPPVSRSYANAAKAATTSSQSYRKTVFLKPKTHAPLSPSYDKAAHQHIINTPSPSQPDGCALNNPFVDSNNISSLIEILTKWNVRSVFHKKHDLIFLLNKYKPLACSIAETWLIPSLSFRMPHFNILRCDRSDGYGGSALFINNRVPQSTLSLPALDGEINIVAAKVEGITVMSIYISHPCQNFLASLRDVFTNIDGPMLVMGDFNCHHFRWGSNRCDAFGEGLVEILDDLNLCILNDGCPTRRSLPGQQKSCVDLTFCSVELAASFHWQCTALTHGSDHYPIVITLLNKTYLEKSSPPLLKYNLSKPDWSSFASLLEEKISVLPNLNSAFPHSSGHCHAKSCYDAFVSAITSSADSTFPLRNSAKSKIPSPPWWDPDCTAAIHERKEAELQYNEAMNNDNLLQYRRVYARSQRLLRKKKRRGWVKFCTSLSPSTPVSAVWKSINRFRRGCSPSISSPITRETAESFFDKIAPAYVPLPPEFVHSPVVAMVDPLDEPFTMEELNTVLRHVRDSAPGIDGIPYSFIVKAGTNAKQYFLSFVNYCYFYGWVPDQWKLQIIIPLLKPGKNVDDPNGLRPIALSSVLVKLMEHLIKNRLEWLVESRDLLPSHQFGFRKGLSTMDSVATLVTDVRTAFSKNESVVAAFLDISSAYDSVLLPILRQKLHQLSLPVKMVQCICGLLVSRSLVLRVQGEVFEERYTWKGLPQGSVLSPLLYNLYTIDIGSCLNNDCRILQYADDLALYVTNASIVDAASSLCLSLNSLHQWLLDHGLTLSAPKSSVVIFSRKRLIPQVDIRIQGQGIPVVKKTKFLGVYLDAKLTGTEHFNYLVKRCERPRHSAKLLNVLRQMPHRNGPDVFFSFPGRKGSVRSHCYL</sequence>
<feature type="region of interest" description="Disordered" evidence="1">
    <location>
        <begin position="1"/>
        <end position="21"/>
    </location>
</feature>
<dbReference type="SUPFAM" id="SSF56219">
    <property type="entry name" value="DNase I-like"/>
    <property type="match status" value="1"/>
</dbReference>
<feature type="compositionally biased region" description="Polar residues" evidence="1">
    <location>
        <begin position="36"/>
        <end position="53"/>
    </location>
</feature>
<evidence type="ECO:0000313" key="3">
    <source>
        <dbReference type="EMBL" id="PCG67806.1"/>
    </source>
</evidence>
<comment type="caution">
    <text evidence="3">The sequence shown here is derived from an EMBL/GenBank/DDBJ whole genome shotgun (WGS) entry which is preliminary data.</text>
</comment>
<name>A0A2A4J7R9_HELVI</name>
<dbReference type="InterPro" id="IPR000477">
    <property type="entry name" value="RT_dom"/>
</dbReference>
<evidence type="ECO:0000256" key="1">
    <source>
        <dbReference type="SAM" id="MobiDB-lite"/>
    </source>
</evidence>
<dbReference type="STRING" id="7102.A0A2A4J7R9"/>
<dbReference type="Gene3D" id="3.60.10.10">
    <property type="entry name" value="Endonuclease/exonuclease/phosphatase"/>
    <property type="match status" value="1"/>
</dbReference>
<dbReference type="PANTHER" id="PTHR36688">
    <property type="entry name" value="ENDO/EXONUCLEASE/PHOSPHATASE DOMAIN-CONTAINING PROTEIN"/>
    <property type="match status" value="1"/>
</dbReference>
<evidence type="ECO:0000259" key="2">
    <source>
        <dbReference type="PROSITE" id="PS50878"/>
    </source>
</evidence>
<gene>
    <name evidence="3" type="ORF">B5V51_5940</name>
</gene>
<accession>A0A2A4J7R9</accession>
<dbReference type="InterPro" id="IPR036691">
    <property type="entry name" value="Endo/exonu/phosph_ase_sf"/>
</dbReference>
<dbReference type="CDD" id="cd01650">
    <property type="entry name" value="RT_nLTR_like"/>
    <property type="match status" value="1"/>
</dbReference>
<dbReference type="Pfam" id="PF14529">
    <property type="entry name" value="Exo_endo_phos_2"/>
    <property type="match status" value="1"/>
</dbReference>
<dbReference type="EMBL" id="NWSH01002630">
    <property type="protein sequence ID" value="PCG67806.1"/>
    <property type="molecule type" value="Genomic_DNA"/>
</dbReference>